<dbReference type="Proteomes" id="UP000253831">
    <property type="component" value="Unassembled WGS sequence"/>
</dbReference>
<dbReference type="CDD" id="cd12797">
    <property type="entry name" value="M23_peptidase"/>
    <property type="match status" value="1"/>
</dbReference>
<feature type="region of interest" description="Disordered" evidence="1">
    <location>
        <begin position="257"/>
        <end position="361"/>
    </location>
</feature>
<dbReference type="InterPro" id="IPR016047">
    <property type="entry name" value="M23ase_b-sheet_dom"/>
</dbReference>
<accession>A0A369XR19</accession>
<evidence type="ECO:0000313" key="3">
    <source>
        <dbReference type="EMBL" id="RDE52591.1"/>
    </source>
</evidence>
<name>A0A369XR19_9PROT</name>
<dbReference type="PANTHER" id="PTHR21666:SF270">
    <property type="entry name" value="MUREIN HYDROLASE ACTIVATOR ENVC"/>
    <property type="match status" value="1"/>
</dbReference>
<comment type="caution">
    <text evidence="3">The sequence shown here is derived from an EMBL/GenBank/DDBJ whole genome shotgun (WGS) entry which is preliminary data.</text>
</comment>
<evidence type="ECO:0000313" key="4">
    <source>
        <dbReference type="Proteomes" id="UP000253831"/>
    </source>
</evidence>
<proteinExistence type="predicted"/>
<feature type="region of interest" description="Disordered" evidence="1">
    <location>
        <begin position="15"/>
        <end position="37"/>
    </location>
</feature>
<dbReference type="EMBL" id="QPGA01000001">
    <property type="protein sequence ID" value="RDE52591.1"/>
    <property type="molecule type" value="Genomic_DNA"/>
</dbReference>
<dbReference type="FunFam" id="2.70.70.10:FF:000003">
    <property type="entry name" value="Murein hydrolase activator EnvC"/>
    <property type="match status" value="1"/>
</dbReference>
<dbReference type="InterPro" id="IPR050570">
    <property type="entry name" value="Cell_wall_metabolism_enzyme"/>
</dbReference>
<dbReference type="Gene3D" id="2.70.70.10">
    <property type="entry name" value="Glucose Permease (Domain IIA)"/>
    <property type="match status" value="1"/>
</dbReference>
<dbReference type="Pfam" id="PF01551">
    <property type="entry name" value="Peptidase_M23"/>
    <property type="match status" value="1"/>
</dbReference>
<gene>
    <name evidence="3" type="ORF">DVS81_01540</name>
</gene>
<dbReference type="SUPFAM" id="SSF51261">
    <property type="entry name" value="Duplicated hybrid motif"/>
    <property type="match status" value="1"/>
</dbReference>
<sequence length="498" mass="54920">MVLLASTLLAATSAAASDKDGVDSDTPSTSAVAEKQGDLKSLRSQIEALRREMVAAEGSRKESADQLKDIERSISSTQRDLHLLKEQIGARQSTLKDLDGQAKALEQELSLQQQQLEKLLYRQYLRGNPDALQLFLNGDDPYQLARDLYYLEAIGRARSQLLLEIESNLQRQKALATDTREQAAQLAAAQDKQSEEHAKLLAQRAQRKATLDALSEQIATQRHEIGKLQGDEKGLTKLIDRLSKIIAARAAEARREAQRREEQRRQAERRDAERREAEREAVERRARALAQQELARQEAQRAARLQQPPARPDAGADKEQGVASTPPHPETPREKASTPPPTAARTAPPPARQQAPREASPAEAFVGNLAQMKGSLHLPTRGSVTNRFGSARQEGSTWKGLFIRAGTGSEVRSIATGRVVFAEWMRGFGNLLIVDHGSDYLSVYANNDSLLKQVGDDVRGGETIATVGNTGGNPESGLYFEIRHDGKPLDPLAWVRRR</sequence>
<dbReference type="InterPro" id="IPR011055">
    <property type="entry name" value="Dup_hybrid_motif"/>
</dbReference>
<dbReference type="AlphaFoldDB" id="A0A369XR19"/>
<feature type="domain" description="M23ase beta-sheet core" evidence="2">
    <location>
        <begin position="397"/>
        <end position="491"/>
    </location>
</feature>
<reference evidence="3 4" key="1">
    <citation type="submission" date="2018-05" db="EMBL/GenBank/DDBJ databases">
        <title>Integrated omic analyses show evidence that a Ca. Accumulibacter phosphatis strain performs denitrification under micro-aerobic conditions.</title>
        <authorList>
            <person name="Camejo P.Y."/>
            <person name="Katherine M.D."/>
            <person name="Daniel N.R."/>
        </authorList>
    </citation>
    <scope>NUCLEOTIDE SEQUENCE [LARGE SCALE GENOMIC DNA]</scope>
    <source>
        <strain evidence="3">UW-LDO-IC</strain>
    </source>
</reference>
<evidence type="ECO:0000259" key="2">
    <source>
        <dbReference type="Pfam" id="PF01551"/>
    </source>
</evidence>
<feature type="compositionally biased region" description="Basic and acidic residues" evidence="1">
    <location>
        <begin position="257"/>
        <end position="286"/>
    </location>
</feature>
<organism evidence="3 4">
    <name type="scientific">Candidatus Accumulibacter meliphilus</name>
    <dbReference type="NCBI Taxonomy" id="2211374"/>
    <lineage>
        <taxon>Bacteria</taxon>
        <taxon>Pseudomonadati</taxon>
        <taxon>Pseudomonadota</taxon>
        <taxon>Betaproteobacteria</taxon>
        <taxon>Candidatus Accumulibacter</taxon>
    </lineage>
</organism>
<protein>
    <submittedName>
        <fullName evidence="3">Peptidase M23</fullName>
    </submittedName>
</protein>
<feature type="compositionally biased region" description="Pro residues" evidence="1">
    <location>
        <begin position="338"/>
        <end position="351"/>
    </location>
</feature>
<evidence type="ECO:0000256" key="1">
    <source>
        <dbReference type="SAM" id="MobiDB-lite"/>
    </source>
</evidence>
<dbReference type="Gene3D" id="6.10.250.3150">
    <property type="match status" value="1"/>
</dbReference>
<feature type="compositionally biased region" description="Low complexity" evidence="1">
    <location>
        <begin position="352"/>
        <end position="361"/>
    </location>
</feature>
<dbReference type="GO" id="GO:0004222">
    <property type="term" value="F:metalloendopeptidase activity"/>
    <property type="evidence" value="ECO:0007669"/>
    <property type="project" value="TreeGrafter"/>
</dbReference>
<dbReference type="PANTHER" id="PTHR21666">
    <property type="entry name" value="PEPTIDASE-RELATED"/>
    <property type="match status" value="1"/>
</dbReference>